<dbReference type="GO" id="GO:0000976">
    <property type="term" value="F:transcription cis-regulatory region binding"/>
    <property type="evidence" value="ECO:0007669"/>
    <property type="project" value="TreeGrafter"/>
</dbReference>
<dbReference type="PANTHER" id="PTHR31845">
    <property type="entry name" value="FINGER DOMAIN PROTEIN, PUTATIVE-RELATED"/>
    <property type="match status" value="1"/>
</dbReference>
<keyword evidence="3" id="KW-0805">Transcription regulation</keyword>
<evidence type="ECO:0000313" key="9">
    <source>
        <dbReference type="EMBL" id="KAE9406970.1"/>
    </source>
</evidence>
<dbReference type="GO" id="GO:0006351">
    <property type="term" value="P:DNA-templated transcription"/>
    <property type="evidence" value="ECO:0007669"/>
    <property type="project" value="InterPro"/>
</dbReference>
<dbReference type="AlphaFoldDB" id="A0A6A4IAC8"/>
<feature type="domain" description="Zn(2)-C6 fungal-type" evidence="8">
    <location>
        <begin position="19"/>
        <end position="52"/>
    </location>
</feature>
<protein>
    <recommendedName>
        <fullName evidence="8">Zn(2)-C6 fungal-type domain-containing protein</fullName>
    </recommendedName>
</protein>
<keyword evidence="5" id="KW-0804">Transcription</keyword>
<dbReference type="CDD" id="cd12148">
    <property type="entry name" value="fungal_TF_MHR"/>
    <property type="match status" value="1"/>
</dbReference>
<gene>
    <name evidence="9" type="ORF">BT96DRAFT_1014383</name>
</gene>
<sequence length="748" mass="84003">MELHSEQLQKPPVVRGARACTTCRAAKMKCVGSDDGQRQCQRCRRANVECVFEKHRRGRKPGSKLSEASKMLRRLEKGLNNAKSKAIAVEVGHSPSYRETREQDIRYANSARSESYSPTNGPFSNQLPPLNLPTASEYPASSASSRTMDANDEDDATSDRAEDNIFPANFIQREHQRNSFFRTILNPEETPASGPSSVRGPESYSPPQTPAASTGLSDPVSAGIVDEEQAKVLFDLIFLRLNPFINLFDPSLHSVSYVRNRSPFLFTVLLMAGCKFFKPELFKQVQILANEYAVQAFREGWKSAEVVQAFACLTYWKDPDDNRTWTFIGYACRMAVELGLNRYIPHPPHNETDFQLLERRNRERTYLVLYVHDRSLSTQTGRNWMLPEDDFIRHADRWHERPGSSARPEDVIVAAFVQLRHIAAETTEIFHSSRSGSSTDINHEVVLRNCNSQLTQWNETWNREMQRAGGDTFHFSFLSLFRLYVRLFTNSFGIQESSNRATPSVQALSTCYTSAIDSLKILCKDFASMSVLRYGQETTTMMSAYAAVFLVRLLRNTNTLRQLHEGAADEAYTVILHTAEAYHEASVLSSTSSAAAYHARFLKGLLDNEVFRYRKPEKPRRDGGVLPDNSQGSPPVDALIYEHQVPQFTSGQYPASSQIPLLLHSHVPRDDSPCSGTLSPSTLPSVPAPIGQPQGHMPPAPMHYSEPDQIYWRRVMVELGFEGGGGMGMNTGETYTSYPVAASSNFSY</sequence>
<dbReference type="SUPFAM" id="SSF57701">
    <property type="entry name" value="Zn2/Cys6 DNA-binding domain"/>
    <property type="match status" value="1"/>
</dbReference>
<dbReference type="EMBL" id="ML769398">
    <property type="protein sequence ID" value="KAE9406970.1"/>
    <property type="molecule type" value="Genomic_DNA"/>
</dbReference>
<dbReference type="GO" id="GO:0005634">
    <property type="term" value="C:nucleus"/>
    <property type="evidence" value="ECO:0007669"/>
    <property type="project" value="UniProtKB-SubCell"/>
</dbReference>
<keyword evidence="2" id="KW-0479">Metal-binding</keyword>
<evidence type="ECO:0000256" key="5">
    <source>
        <dbReference type="ARBA" id="ARBA00023163"/>
    </source>
</evidence>
<reference evidence="9" key="1">
    <citation type="journal article" date="2019" name="Environ. Microbiol.">
        <title>Fungal ecological strategies reflected in gene transcription - a case study of two litter decomposers.</title>
        <authorList>
            <person name="Barbi F."/>
            <person name="Kohler A."/>
            <person name="Barry K."/>
            <person name="Baskaran P."/>
            <person name="Daum C."/>
            <person name="Fauchery L."/>
            <person name="Ihrmark K."/>
            <person name="Kuo A."/>
            <person name="LaButti K."/>
            <person name="Lipzen A."/>
            <person name="Morin E."/>
            <person name="Grigoriev I.V."/>
            <person name="Henrissat B."/>
            <person name="Lindahl B."/>
            <person name="Martin F."/>
        </authorList>
    </citation>
    <scope>NUCLEOTIDE SEQUENCE</scope>
    <source>
        <strain evidence="9">JB14</strain>
    </source>
</reference>
<evidence type="ECO:0000256" key="1">
    <source>
        <dbReference type="ARBA" id="ARBA00004123"/>
    </source>
</evidence>
<dbReference type="CDD" id="cd00067">
    <property type="entry name" value="GAL4"/>
    <property type="match status" value="1"/>
</dbReference>
<dbReference type="PANTHER" id="PTHR31845:SF19">
    <property type="entry name" value="TRANSCRIPTION FACTOR DOMAIN-CONTAINING PROTEIN"/>
    <property type="match status" value="1"/>
</dbReference>
<dbReference type="InterPro" id="IPR007219">
    <property type="entry name" value="XnlR_reg_dom"/>
</dbReference>
<name>A0A6A4IAC8_9AGAR</name>
<dbReference type="SMART" id="SM00906">
    <property type="entry name" value="Fungal_trans"/>
    <property type="match status" value="1"/>
</dbReference>
<evidence type="ECO:0000256" key="4">
    <source>
        <dbReference type="ARBA" id="ARBA00023125"/>
    </source>
</evidence>
<dbReference type="Gene3D" id="4.10.240.10">
    <property type="entry name" value="Zn(2)-C6 fungal-type DNA-binding domain"/>
    <property type="match status" value="1"/>
</dbReference>
<comment type="subcellular location">
    <subcellularLocation>
        <location evidence="1">Nucleus</location>
    </subcellularLocation>
</comment>
<feature type="region of interest" description="Disordered" evidence="7">
    <location>
        <begin position="186"/>
        <end position="217"/>
    </location>
</feature>
<keyword evidence="4" id="KW-0238">DNA-binding</keyword>
<dbReference type="Pfam" id="PF00172">
    <property type="entry name" value="Zn_clus"/>
    <property type="match status" value="1"/>
</dbReference>
<organism evidence="9 10">
    <name type="scientific">Gymnopus androsaceus JB14</name>
    <dbReference type="NCBI Taxonomy" id="1447944"/>
    <lineage>
        <taxon>Eukaryota</taxon>
        <taxon>Fungi</taxon>
        <taxon>Dikarya</taxon>
        <taxon>Basidiomycota</taxon>
        <taxon>Agaricomycotina</taxon>
        <taxon>Agaricomycetes</taxon>
        <taxon>Agaricomycetidae</taxon>
        <taxon>Agaricales</taxon>
        <taxon>Marasmiineae</taxon>
        <taxon>Omphalotaceae</taxon>
        <taxon>Gymnopus</taxon>
    </lineage>
</organism>
<dbReference type="Proteomes" id="UP000799118">
    <property type="component" value="Unassembled WGS sequence"/>
</dbReference>
<dbReference type="OrthoDB" id="3163292at2759"/>
<dbReference type="Pfam" id="PF04082">
    <property type="entry name" value="Fungal_trans"/>
    <property type="match status" value="1"/>
</dbReference>
<dbReference type="PROSITE" id="PS50048">
    <property type="entry name" value="ZN2_CY6_FUNGAL_2"/>
    <property type="match status" value="1"/>
</dbReference>
<evidence type="ECO:0000256" key="3">
    <source>
        <dbReference type="ARBA" id="ARBA00023015"/>
    </source>
</evidence>
<feature type="region of interest" description="Disordered" evidence="7">
    <location>
        <begin position="111"/>
        <end position="160"/>
    </location>
</feature>
<feature type="compositionally biased region" description="Polar residues" evidence="7">
    <location>
        <begin position="139"/>
        <end position="148"/>
    </location>
</feature>
<dbReference type="PROSITE" id="PS00463">
    <property type="entry name" value="ZN2_CY6_FUNGAL_1"/>
    <property type="match status" value="1"/>
</dbReference>
<keyword evidence="6" id="KW-0539">Nucleus</keyword>
<dbReference type="GO" id="GO:0000981">
    <property type="term" value="F:DNA-binding transcription factor activity, RNA polymerase II-specific"/>
    <property type="evidence" value="ECO:0007669"/>
    <property type="project" value="InterPro"/>
</dbReference>
<evidence type="ECO:0000256" key="6">
    <source>
        <dbReference type="ARBA" id="ARBA00023242"/>
    </source>
</evidence>
<evidence type="ECO:0000256" key="2">
    <source>
        <dbReference type="ARBA" id="ARBA00022723"/>
    </source>
</evidence>
<evidence type="ECO:0000256" key="7">
    <source>
        <dbReference type="SAM" id="MobiDB-lite"/>
    </source>
</evidence>
<dbReference type="InterPro" id="IPR051089">
    <property type="entry name" value="prtT"/>
</dbReference>
<keyword evidence="10" id="KW-1185">Reference proteome</keyword>
<evidence type="ECO:0000313" key="10">
    <source>
        <dbReference type="Proteomes" id="UP000799118"/>
    </source>
</evidence>
<evidence type="ECO:0000259" key="8">
    <source>
        <dbReference type="PROSITE" id="PS50048"/>
    </source>
</evidence>
<dbReference type="InterPro" id="IPR001138">
    <property type="entry name" value="Zn2Cys6_DnaBD"/>
</dbReference>
<dbReference type="SMART" id="SM00066">
    <property type="entry name" value="GAL4"/>
    <property type="match status" value="1"/>
</dbReference>
<accession>A0A6A4IAC8</accession>
<dbReference type="InterPro" id="IPR036864">
    <property type="entry name" value="Zn2-C6_fun-type_DNA-bd_sf"/>
</dbReference>
<proteinExistence type="predicted"/>
<feature type="compositionally biased region" description="Polar residues" evidence="7">
    <location>
        <begin position="111"/>
        <end position="128"/>
    </location>
</feature>
<dbReference type="GO" id="GO:0008270">
    <property type="term" value="F:zinc ion binding"/>
    <property type="evidence" value="ECO:0007669"/>
    <property type="project" value="InterPro"/>
</dbReference>